<dbReference type="RefSeq" id="WP_015328253.1">
    <property type="nucleotide sequence ID" value="NC_020050.1"/>
</dbReference>
<keyword evidence="4" id="KW-1185">Reference proteome</keyword>
<feature type="domain" description="Isochorismatase-like" evidence="2">
    <location>
        <begin position="33"/>
        <end position="205"/>
    </location>
</feature>
<evidence type="ECO:0000313" key="4">
    <source>
        <dbReference type="Proteomes" id="UP000010475"/>
    </source>
</evidence>
<keyword evidence="1 3" id="KW-0378">Hydrolase</keyword>
<sequence length="219" mass="24583">MNKLSAGCHPYQLPGIECLQYNRVQWSVLPHRAALLIHDMQKYYLKPLMGGDERPGRHLIENIKAVREVCIAANIPIIYSVASPCEHIEQRGLLYDFWGGGMSNIPDHVEIVDEVKPDNNRDYMIIKHKYSAFYKSNLADTLKTLKIDQLIITGVYSHIGCTATALDALMRDIQVFFVGDAVADFSLDFHMASIATVGNCCGQIFLTQMLKETLLPLGI</sequence>
<dbReference type="HOGENOM" id="CLU_068979_2_1_3"/>
<dbReference type="PANTHER" id="PTHR43540">
    <property type="entry name" value="PEROXYUREIDOACRYLATE/UREIDOACRYLATE AMIDOHYDROLASE-RELATED"/>
    <property type="match status" value="1"/>
</dbReference>
<evidence type="ECO:0000259" key="2">
    <source>
        <dbReference type="Pfam" id="PF00857"/>
    </source>
</evidence>
<evidence type="ECO:0000313" key="3">
    <source>
        <dbReference type="EMBL" id="AFZ28206.1"/>
    </source>
</evidence>
<gene>
    <name evidence="3" type="ORF">Cylst_6411</name>
</gene>
<reference evidence="3 4" key="1">
    <citation type="submission" date="2012-06" db="EMBL/GenBank/DDBJ databases">
        <title>Noncontiguous Finished plasmid 1 of genome of Cylindrospermum stagnale PCC 7417.</title>
        <authorList>
            <consortium name="US DOE Joint Genome Institute"/>
            <person name="Gugger M."/>
            <person name="Coursin T."/>
            <person name="Rippka R."/>
            <person name="Tandeau De Marsac N."/>
            <person name="Huntemann M."/>
            <person name="Wei C.-L."/>
            <person name="Han J."/>
            <person name="Detter J.C."/>
            <person name="Han C."/>
            <person name="Tapia R."/>
            <person name="Davenport K."/>
            <person name="Daligault H."/>
            <person name="Erkkila T."/>
            <person name="Gu W."/>
            <person name="Munk A.C.C."/>
            <person name="Teshima H."/>
            <person name="Xu Y."/>
            <person name="Chain P."/>
            <person name="Chen A."/>
            <person name="Krypides N."/>
            <person name="Mavromatis K."/>
            <person name="Markowitz V."/>
            <person name="Szeto E."/>
            <person name="Ivanova N."/>
            <person name="Mikhailova N."/>
            <person name="Ovchinnikova G."/>
            <person name="Pagani I."/>
            <person name="Pati A."/>
            <person name="Goodwin L."/>
            <person name="Peters L."/>
            <person name="Pitluck S."/>
            <person name="Woyke T."/>
            <person name="Kerfeld C."/>
        </authorList>
    </citation>
    <scope>NUCLEOTIDE SEQUENCE [LARGE SCALE GENOMIC DNA]</scope>
    <source>
        <strain evidence="3 4">PCC 7417</strain>
        <plasmid evidence="4">Plasmid pCYLST.01</plasmid>
    </source>
</reference>
<dbReference type="Proteomes" id="UP000010475">
    <property type="component" value="Plasmid pCYLST.01"/>
</dbReference>
<dbReference type="SUPFAM" id="SSF52499">
    <property type="entry name" value="Isochorismatase-like hydrolases"/>
    <property type="match status" value="1"/>
</dbReference>
<proteinExistence type="predicted"/>
<keyword evidence="3" id="KW-0614">Plasmid</keyword>
<protein>
    <submittedName>
        <fullName evidence="3">Isochorismate hydrolase</fullName>
    </submittedName>
</protein>
<dbReference type="Pfam" id="PF00857">
    <property type="entry name" value="Isochorismatase"/>
    <property type="match status" value="1"/>
</dbReference>
<dbReference type="EMBL" id="CP003643">
    <property type="protein sequence ID" value="AFZ28206.1"/>
    <property type="molecule type" value="Genomic_DNA"/>
</dbReference>
<accession>K9X804</accession>
<dbReference type="OrthoDB" id="9789777at2"/>
<dbReference type="InterPro" id="IPR050272">
    <property type="entry name" value="Isochorismatase-like_hydrls"/>
</dbReference>
<dbReference type="PANTHER" id="PTHR43540:SF3">
    <property type="entry name" value="ENTEROBACTIN SYNTHASE COMPONENT B"/>
    <property type="match status" value="1"/>
</dbReference>
<dbReference type="InterPro" id="IPR036380">
    <property type="entry name" value="Isochorismatase-like_sf"/>
</dbReference>
<evidence type="ECO:0000256" key="1">
    <source>
        <dbReference type="ARBA" id="ARBA00022801"/>
    </source>
</evidence>
<dbReference type="AlphaFoldDB" id="K9X804"/>
<dbReference type="GO" id="GO:0008908">
    <property type="term" value="F:isochorismatase activity"/>
    <property type="evidence" value="ECO:0007669"/>
    <property type="project" value="InterPro"/>
</dbReference>
<geneLocation type="plasmid" evidence="3 4">
    <name>pCYLST.01</name>
</geneLocation>
<dbReference type="InterPro" id="IPR000868">
    <property type="entry name" value="Isochorismatase-like_dom"/>
</dbReference>
<dbReference type="PRINTS" id="PR01398">
    <property type="entry name" value="ISCHRISMTASE"/>
</dbReference>
<dbReference type="KEGG" id="csg:Cylst_6411"/>
<dbReference type="InterPro" id="IPR016291">
    <property type="entry name" value="Isochorismatase"/>
</dbReference>
<name>K9X804_9NOST</name>
<organism evidence="3 4">
    <name type="scientific">Cylindrospermum stagnale PCC 7417</name>
    <dbReference type="NCBI Taxonomy" id="56107"/>
    <lineage>
        <taxon>Bacteria</taxon>
        <taxon>Bacillati</taxon>
        <taxon>Cyanobacteriota</taxon>
        <taxon>Cyanophyceae</taxon>
        <taxon>Nostocales</taxon>
        <taxon>Nostocaceae</taxon>
        <taxon>Cylindrospermum</taxon>
    </lineage>
</organism>
<dbReference type="Gene3D" id="3.40.50.850">
    <property type="entry name" value="Isochorismatase-like"/>
    <property type="match status" value="1"/>
</dbReference>